<comment type="similarity">
    <text evidence="1">Belongs to the Gfo/Idh/MocA family.</text>
</comment>
<dbReference type="Gene3D" id="3.30.360.10">
    <property type="entry name" value="Dihydrodipicolinate Reductase, domain 2"/>
    <property type="match status" value="1"/>
</dbReference>
<dbReference type="InterPro" id="IPR036291">
    <property type="entry name" value="NAD(P)-bd_dom_sf"/>
</dbReference>
<feature type="domain" description="Gfo/Idh/MocA-like oxidoreductase N-terminal" evidence="3">
    <location>
        <begin position="3"/>
        <end position="123"/>
    </location>
</feature>
<keyword evidence="6" id="KW-1185">Reference proteome</keyword>
<sequence>MIIKVGLIGFGPGGRVFHAPFITNVPGFELKRIRERKPENIAIIKAYYPNTEIVAEANDIINDPAIDLVVVATSNDAHLPLAKQALLAGKHVVVEKPFTITSADADELISIAQQVNKVLTVNHNRRWDSNAKTVEKVIRSGMLGTLVEFEAHYDRFRNYFRPGAWREENIPGSGTWYDLGAHLVDQAQMLFGLPTAITADLRAQRPGGKTIDSFDVRLHYPDVKVTLKGGMLVKELGPTFMLYGTEGTFLKYGMDPQEDILRAGGMPQGDPNWGVEPQDIWGKINTTYNGLHITGHIESERGDYTGFYQNVHDAITGTAPIAVTPQQARNTIRIIELAMQSQAEGRTVPFTH</sequence>
<dbReference type="RefSeq" id="WP_108685148.1">
    <property type="nucleotide sequence ID" value="NZ_QCYK01000001.1"/>
</dbReference>
<dbReference type="GO" id="GO:0016491">
    <property type="term" value="F:oxidoreductase activity"/>
    <property type="evidence" value="ECO:0007669"/>
    <property type="project" value="UniProtKB-KW"/>
</dbReference>
<dbReference type="InterPro" id="IPR000683">
    <property type="entry name" value="Gfo/Idh/MocA-like_OxRdtase_N"/>
</dbReference>
<protein>
    <submittedName>
        <fullName evidence="5">Oxidoreductase</fullName>
    </submittedName>
</protein>
<dbReference type="Pfam" id="PF01408">
    <property type="entry name" value="GFO_IDH_MocA"/>
    <property type="match status" value="1"/>
</dbReference>
<evidence type="ECO:0000313" key="6">
    <source>
        <dbReference type="Proteomes" id="UP000244450"/>
    </source>
</evidence>
<evidence type="ECO:0000259" key="3">
    <source>
        <dbReference type="Pfam" id="PF01408"/>
    </source>
</evidence>
<dbReference type="InterPro" id="IPR051317">
    <property type="entry name" value="Gfo/Idh/MocA_oxidoreduct"/>
</dbReference>
<organism evidence="5 6">
    <name type="scientific">Chitinophaga parva</name>
    <dbReference type="NCBI Taxonomy" id="2169414"/>
    <lineage>
        <taxon>Bacteria</taxon>
        <taxon>Pseudomonadati</taxon>
        <taxon>Bacteroidota</taxon>
        <taxon>Chitinophagia</taxon>
        <taxon>Chitinophagales</taxon>
        <taxon>Chitinophagaceae</taxon>
        <taxon>Chitinophaga</taxon>
    </lineage>
</organism>
<dbReference type="PANTHER" id="PTHR43708:SF5">
    <property type="entry name" value="CONSERVED EXPRESSED OXIDOREDUCTASE (EUROFUNG)-RELATED"/>
    <property type="match status" value="1"/>
</dbReference>
<keyword evidence="2" id="KW-0560">Oxidoreductase</keyword>
<dbReference type="EMBL" id="QCYK01000001">
    <property type="protein sequence ID" value="PUZ28510.1"/>
    <property type="molecule type" value="Genomic_DNA"/>
</dbReference>
<gene>
    <name evidence="5" type="ORF">DCC81_03225</name>
</gene>
<dbReference type="GO" id="GO:0000166">
    <property type="term" value="F:nucleotide binding"/>
    <property type="evidence" value="ECO:0007669"/>
    <property type="project" value="InterPro"/>
</dbReference>
<dbReference type="SUPFAM" id="SSF51735">
    <property type="entry name" value="NAD(P)-binding Rossmann-fold domains"/>
    <property type="match status" value="1"/>
</dbReference>
<proteinExistence type="inferred from homology"/>
<dbReference type="AlphaFoldDB" id="A0A2T7BLK2"/>
<evidence type="ECO:0000256" key="2">
    <source>
        <dbReference type="ARBA" id="ARBA00023002"/>
    </source>
</evidence>
<dbReference type="PANTHER" id="PTHR43708">
    <property type="entry name" value="CONSERVED EXPRESSED OXIDOREDUCTASE (EUROFUNG)"/>
    <property type="match status" value="1"/>
</dbReference>
<dbReference type="Gene3D" id="3.40.50.720">
    <property type="entry name" value="NAD(P)-binding Rossmann-like Domain"/>
    <property type="match status" value="1"/>
</dbReference>
<dbReference type="InterPro" id="IPR004104">
    <property type="entry name" value="Gfo/Idh/MocA-like_OxRdtase_C"/>
</dbReference>
<reference evidence="5 6" key="1">
    <citation type="submission" date="2018-04" db="EMBL/GenBank/DDBJ databases">
        <title>Chitinophaga fuyangensis sp. nov., isolated from soil in a chemical factory.</title>
        <authorList>
            <person name="Chen K."/>
        </authorList>
    </citation>
    <scope>NUCLEOTIDE SEQUENCE [LARGE SCALE GENOMIC DNA]</scope>
    <source>
        <strain evidence="5 6">LY-1</strain>
    </source>
</reference>
<evidence type="ECO:0000256" key="1">
    <source>
        <dbReference type="ARBA" id="ARBA00010928"/>
    </source>
</evidence>
<dbReference type="Pfam" id="PF02894">
    <property type="entry name" value="GFO_IDH_MocA_C"/>
    <property type="match status" value="1"/>
</dbReference>
<accession>A0A2T7BLK2</accession>
<dbReference type="NCBIfam" id="NF008607">
    <property type="entry name" value="PRK11579.1"/>
    <property type="match status" value="1"/>
</dbReference>
<comment type="caution">
    <text evidence="5">The sequence shown here is derived from an EMBL/GenBank/DDBJ whole genome shotgun (WGS) entry which is preliminary data.</text>
</comment>
<evidence type="ECO:0000313" key="5">
    <source>
        <dbReference type="EMBL" id="PUZ28510.1"/>
    </source>
</evidence>
<dbReference type="Proteomes" id="UP000244450">
    <property type="component" value="Unassembled WGS sequence"/>
</dbReference>
<feature type="domain" description="Gfo/Idh/MocA-like oxidoreductase C-terminal" evidence="4">
    <location>
        <begin position="136"/>
        <end position="349"/>
    </location>
</feature>
<dbReference type="OrthoDB" id="9815825at2"/>
<evidence type="ECO:0000259" key="4">
    <source>
        <dbReference type="Pfam" id="PF02894"/>
    </source>
</evidence>
<name>A0A2T7BLK2_9BACT</name>